<sequence>MLQVLVILYLWLGTVKSDDVGQKWDRLLVGFPRLMNMPLSEHALTAENSGWIKDGNCDENNAYVGNRYIKDNDKSTRLIFGNDGIIAGIQATLSSTSTYPDRSSPSPWIRVNENEAIVTAYFRNPHTICTKSGGSSGNAKSTFGHELYIQTKSWLTAGGQKAIRIPRNENELEHSLWVKGKCFPNMGMHYWYNISANLECKDIFPMFLLYDVTSHKLASFGWSVPVPVPSASWERPPQYFLKFFFNHDDDIPTCLKNKVISTQHIYLCDPRKLQCDNKHLH</sequence>
<organism evidence="1 2">
    <name type="scientific">Paramuricea clavata</name>
    <name type="common">Red gorgonian</name>
    <name type="synonym">Violescent sea-whip</name>
    <dbReference type="NCBI Taxonomy" id="317549"/>
    <lineage>
        <taxon>Eukaryota</taxon>
        <taxon>Metazoa</taxon>
        <taxon>Cnidaria</taxon>
        <taxon>Anthozoa</taxon>
        <taxon>Octocorallia</taxon>
        <taxon>Malacalcyonacea</taxon>
        <taxon>Plexauridae</taxon>
        <taxon>Paramuricea</taxon>
    </lineage>
</organism>
<name>A0A7D9HHJ4_PARCT</name>
<dbReference type="EMBL" id="CACRXK020000679">
    <property type="protein sequence ID" value="CAB3983951.1"/>
    <property type="molecule type" value="Genomic_DNA"/>
</dbReference>
<comment type="caution">
    <text evidence="1">The sequence shown here is derived from an EMBL/GenBank/DDBJ whole genome shotgun (WGS) entry which is preliminary data.</text>
</comment>
<reference evidence="1" key="1">
    <citation type="submission" date="2020-04" db="EMBL/GenBank/DDBJ databases">
        <authorList>
            <person name="Alioto T."/>
            <person name="Alioto T."/>
            <person name="Gomez Garrido J."/>
        </authorList>
    </citation>
    <scope>NUCLEOTIDE SEQUENCE</scope>
    <source>
        <strain evidence="1">A484AB</strain>
    </source>
</reference>
<evidence type="ECO:0000313" key="1">
    <source>
        <dbReference type="EMBL" id="CAB3983951.1"/>
    </source>
</evidence>
<protein>
    <submittedName>
        <fullName evidence="1">Uncharacterized protein</fullName>
    </submittedName>
</protein>
<gene>
    <name evidence="1" type="ORF">PACLA_8A001890</name>
</gene>
<proteinExistence type="predicted"/>
<dbReference type="AlphaFoldDB" id="A0A7D9HHJ4"/>
<evidence type="ECO:0000313" key="2">
    <source>
        <dbReference type="Proteomes" id="UP001152795"/>
    </source>
</evidence>
<dbReference type="Proteomes" id="UP001152795">
    <property type="component" value="Unassembled WGS sequence"/>
</dbReference>
<accession>A0A7D9HHJ4</accession>
<keyword evidence="2" id="KW-1185">Reference proteome</keyword>
<dbReference type="OrthoDB" id="6042561at2759"/>